<evidence type="ECO:0000313" key="10">
    <source>
        <dbReference type="Proteomes" id="UP001054811"/>
    </source>
</evidence>
<organism evidence="9 10">
    <name type="scientific">Microbacterium elymi</name>
    <dbReference type="NCBI Taxonomy" id="2909587"/>
    <lineage>
        <taxon>Bacteria</taxon>
        <taxon>Bacillati</taxon>
        <taxon>Actinomycetota</taxon>
        <taxon>Actinomycetes</taxon>
        <taxon>Micrococcales</taxon>
        <taxon>Microbacteriaceae</taxon>
        <taxon>Microbacterium</taxon>
    </lineage>
</organism>
<keyword evidence="6 7" id="KW-0472">Membrane</keyword>
<keyword evidence="5 7" id="KW-1133">Transmembrane helix</keyword>
<dbReference type="PANTHER" id="PTHR43163">
    <property type="entry name" value="DIPEPTIDE TRANSPORT SYSTEM PERMEASE PROTEIN DPPB-RELATED"/>
    <property type="match status" value="1"/>
</dbReference>
<gene>
    <name evidence="9" type="ORF">L2X98_29925</name>
</gene>
<evidence type="ECO:0000256" key="2">
    <source>
        <dbReference type="ARBA" id="ARBA00022448"/>
    </source>
</evidence>
<reference evidence="9" key="1">
    <citation type="submission" date="2022-01" db="EMBL/GenBank/DDBJ databases">
        <title>Microbacterium eymi and Microbacterium rhizovicinus sp. nov., isolated from the rhizospheric soil of Elymus tsukushiensis, a plant native to the Dokdo Islands, Republic of Korea.</title>
        <authorList>
            <person name="Hwang Y.J."/>
        </authorList>
    </citation>
    <scope>NUCLEOTIDE SEQUENCE</scope>
    <source>
        <strain evidence="9">KUDC0405</strain>
    </source>
</reference>
<keyword evidence="2" id="KW-0813">Transport</keyword>
<evidence type="ECO:0000256" key="7">
    <source>
        <dbReference type="SAM" id="Phobius"/>
    </source>
</evidence>
<keyword evidence="4 7" id="KW-0812">Transmembrane</keyword>
<dbReference type="PANTHER" id="PTHR43163:SF6">
    <property type="entry name" value="DIPEPTIDE TRANSPORT SYSTEM PERMEASE PROTEIN DPPB-RELATED"/>
    <property type="match status" value="1"/>
</dbReference>
<keyword evidence="10" id="KW-1185">Reference proteome</keyword>
<dbReference type="Proteomes" id="UP001054811">
    <property type="component" value="Chromosome"/>
</dbReference>
<feature type="transmembrane region" description="Helical" evidence="7">
    <location>
        <begin position="12"/>
        <end position="33"/>
    </location>
</feature>
<keyword evidence="3" id="KW-1003">Cell membrane</keyword>
<feature type="domain" description="ABC transmembrane type-1" evidence="8">
    <location>
        <begin position="1"/>
        <end position="70"/>
    </location>
</feature>
<evidence type="ECO:0000256" key="4">
    <source>
        <dbReference type="ARBA" id="ARBA00022692"/>
    </source>
</evidence>
<evidence type="ECO:0000256" key="1">
    <source>
        <dbReference type="ARBA" id="ARBA00004651"/>
    </source>
</evidence>
<evidence type="ECO:0000256" key="5">
    <source>
        <dbReference type="ARBA" id="ARBA00022989"/>
    </source>
</evidence>
<evidence type="ECO:0000313" key="9">
    <source>
        <dbReference type="EMBL" id="UUT34693.1"/>
    </source>
</evidence>
<dbReference type="RefSeq" id="WP_259611219.1">
    <property type="nucleotide sequence ID" value="NZ_CP091139.2"/>
</dbReference>
<name>A0ABY5NHN1_9MICO</name>
<evidence type="ECO:0000256" key="6">
    <source>
        <dbReference type="ARBA" id="ARBA00023136"/>
    </source>
</evidence>
<evidence type="ECO:0000256" key="3">
    <source>
        <dbReference type="ARBA" id="ARBA00022475"/>
    </source>
</evidence>
<sequence length="76" mass="7944">MGLSLGRLLGGAMIVEVLFALPGLGALMLQSVPSRDIPVIQGIVLVMALIYVIANIAVDLTYAAIDPRIRTVKAVA</sequence>
<evidence type="ECO:0000259" key="8">
    <source>
        <dbReference type="Pfam" id="PF00528"/>
    </source>
</evidence>
<dbReference type="EMBL" id="CP091139">
    <property type="protein sequence ID" value="UUT34693.1"/>
    <property type="molecule type" value="Genomic_DNA"/>
</dbReference>
<protein>
    <submittedName>
        <fullName evidence="9">ABC transporter permease subunit</fullName>
    </submittedName>
</protein>
<proteinExistence type="predicted"/>
<accession>A0ABY5NHN1</accession>
<dbReference type="InterPro" id="IPR000515">
    <property type="entry name" value="MetI-like"/>
</dbReference>
<comment type="subcellular location">
    <subcellularLocation>
        <location evidence="1">Cell membrane</location>
        <topology evidence="1">Multi-pass membrane protein</topology>
    </subcellularLocation>
</comment>
<feature type="transmembrane region" description="Helical" evidence="7">
    <location>
        <begin position="39"/>
        <end position="65"/>
    </location>
</feature>
<dbReference type="Pfam" id="PF00528">
    <property type="entry name" value="BPD_transp_1"/>
    <property type="match status" value="1"/>
</dbReference>